<name>A0A9X2DA44_9ACTN</name>
<dbReference type="SUPFAM" id="SSF56112">
    <property type="entry name" value="Protein kinase-like (PK-like)"/>
    <property type="match status" value="1"/>
</dbReference>
<dbReference type="PANTHER" id="PTHR21310">
    <property type="entry name" value="AMINOGLYCOSIDE PHOSPHOTRANSFERASE-RELATED-RELATED"/>
    <property type="match status" value="1"/>
</dbReference>
<dbReference type="Gene3D" id="3.90.1200.10">
    <property type="match status" value="1"/>
</dbReference>
<proteinExistence type="predicted"/>
<dbReference type="AlphaFoldDB" id="A0A9X2DA44"/>
<dbReference type="InterPro" id="IPR002575">
    <property type="entry name" value="Aminoglycoside_PTrfase"/>
</dbReference>
<keyword evidence="3" id="KW-1185">Reference proteome</keyword>
<protein>
    <submittedName>
        <fullName evidence="2">Aminoglycoside phosphotransferase family protein</fullName>
    </submittedName>
</protein>
<organism evidence="2 3">
    <name type="scientific">Nocardioides bruguierae</name>
    <dbReference type="NCBI Taxonomy" id="2945102"/>
    <lineage>
        <taxon>Bacteria</taxon>
        <taxon>Bacillati</taxon>
        <taxon>Actinomycetota</taxon>
        <taxon>Actinomycetes</taxon>
        <taxon>Propionibacteriales</taxon>
        <taxon>Nocardioidaceae</taxon>
        <taxon>Nocardioides</taxon>
    </lineage>
</organism>
<dbReference type="InterPro" id="IPR011009">
    <property type="entry name" value="Kinase-like_dom_sf"/>
</dbReference>
<reference evidence="2" key="1">
    <citation type="submission" date="2022-05" db="EMBL/GenBank/DDBJ databases">
        <authorList>
            <person name="Tuo L."/>
        </authorList>
    </citation>
    <scope>NUCLEOTIDE SEQUENCE</scope>
    <source>
        <strain evidence="2">BSK12Z-4</strain>
    </source>
</reference>
<dbReference type="EMBL" id="JAMOIL010000029">
    <property type="protein sequence ID" value="MCM0622140.1"/>
    <property type="molecule type" value="Genomic_DNA"/>
</dbReference>
<dbReference type="Pfam" id="PF01636">
    <property type="entry name" value="APH"/>
    <property type="match status" value="1"/>
</dbReference>
<evidence type="ECO:0000313" key="3">
    <source>
        <dbReference type="Proteomes" id="UP001139485"/>
    </source>
</evidence>
<comment type="caution">
    <text evidence="2">The sequence shown here is derived from an EMBL/GenBank/DDBJ whole genome shotgun (WGS) entry which is preliminary data.</text>
</comment>
<dbReference type="Proteomes" id="UP001139485">
    <property type="component" value="Unassembled WGS sequence"/>
</dbReference>
<dbReference type="PANTHER" id="PTHR21310:SF15">
    <property type="entry name" value="AMINOGLYCOSIDE PHOSPHOTRANSFERASE DOMAIN-CONTAINING PROTEIN"/>
    <property type="match status" value="1"/>
</dbReference>
<dbReference type="InterPro" id="IPR051678">
    <property type="entry name" value="AGP_Transferase"/>
</dbReference>
<evidence type="ECO:0000313" key="2">
    <source>
        <dbReference type="EMBL" id="MCM0622140.1"/>
    </source>
</evidence>
<accession>A0A9X2DA44</accession>
<evidence type="ECO:0000259" key="1">
    <source>
        <dbReference type="Pfam" id="PF01636"/>
    </source>
</evidence>
<gene>
    <name evidence="2" type="ORF">M8330_17755</name>
</gene>
<feature type="domain" description="Aminoglycoside phosphotransferase" evidence="1">
    <location>
        <begin position="17"/>
        <end position="256"/>
    </location>
</feature>
<sequence>MSEHEQAAIEVPGLGALRPLPGGYSGRAFLAETGGERSVVRLFAPDDPQAPLVAGAVLRRAAGLVAGVPEVLEVRAGDAACDVPGLLVTSWLPGEHGADVWPTLDDVEAADLARRLARLLARLASAPLPSAGRFVDADLRVEPWPEPWDDLGYAVRALAPGLHDWDREERTGLDALVEQAEDALDEPLAVPTGSVLVHADLNPKNLLLARTPEGVRVTGVLDWEFAHAGQPESDLGNLLRHEARPAFVEPLLDLYADLRGEPVGLLRDRARALDLLPLVELAARAQRHAPAERADAVLRACARARDLHAAPAPVH</sequence>
<dbReference type="RefSeq" id="WP_250828415.1">
    <property type="nucleotide sequence ID" value="NZ_JAMOIL010000029.1"/>
</dbReference>